<keyword evidence="1" id="KW-0472">Membrane</keyword>
<name>A0A1R1MJU0_9BACT</name>
<dbReference type="Proteomes" id="UP000187408">
    <property type="component" value="Unassembled WGS sequence"/>
</dbReference>
<comment type="caution">
    <text evidence="3">The sequence shown here is derived from an EMBL/GenBank/DDBJ whole genome shotgun (WGS) entry which is preliminary data.</text>
</comment>
<feature type="transmembrane region" description="Helical" evidence="1">
    <location>
        <begin position="16"/>
        <end position="37"/>
    </location>
</feature>
<dbReference type="Pfam" id="PF07238">
    <property type="entry name" value="PilZ"/>
    <property type="match status" value="1"/>
</dbReference>
<accession>A0A1R1MJU0</accession>
<dbReference type="SUPFAM" id="SSF141371">
    <property type="entry name" value="PilZ domain-like"/>
    <property type="match status" value="1"/>
</dbReference>
<evidence type="ECO:0000313" key="4">
    <source>
        <dbReference type="Proteomes" id="UP000187408"/>
    </source>
</evidence>
<dbReference type="GO" id="GO:0035438">
    <property type="term" value="F:cyclic-di-GMP binding"/>
    <property type="evidence" value="ECO:0007669"/>
    <property type="project" value="InterPro"/>
</dbReference>
<evidence type="ECO:0000256" key="1">
    <source>
        <dbReference type="SAM" id="Phobius"/>
    </source>
</evidence>
<proteinExistence type="predicted"/>
<dbReference type="AlphaFoldDB" id="A0A1R1MJU0"/>
<keyword evidence="4" id="KW-1185">Reference proteome</keyword>
<evidence type="ECO:0000313" key="3">
    <source>
        <dbReference type="EMBL" id="OMH39970.1"/>
    </source>
</evidence>
<dbReference type="EMBL" id="MOEN01000035">
    <property type="protein sequence ID" value="OMH39970.1"/>
    <property type="molecule type" value="Genomic_DNA"/>
</dbReference>
<gene>
    <name evidence="3" type="ORF">BLW93_07635</name>
</gene>
<keyword evidence="1" id="KW-0812">Transmembrane</keyword>
<keyword evidence="1" id="KW-1133">Transmembrane helix</keyword>
<protein>
    <submittedName>
        <fullName evidence="3">Pilus assembly protein PilZ</fullName>
    </submittedName>
</protein>
<dbReference type="OrthoDB" id="10536at2"/>
<dbReference type="Gene3D" id="2.40.10.220">
    <property type="entry name" value="predicted glycosyltransferase like domains"/>
    <property type="match status" value="1"/>
</dbReference>
<evidence type="ECO:0000259" key="2">
    <source>
        <dbReference type="Pfam" id="PF07238"/>
    </source>
</evidence>
<organism evidence="3 4">
    <name type="scientific">Desulfurobacterium indicum</name>
    <dbReference type="NCBI Taxonomy" id="1914305"/>
    <lineage>
        <taxon>Bacteria</taxon>
        <taxon>Pseudomonadati</taxon>
        <taxon>Aquificota</taxon>
        <taxon>Aquificia</taxon>
        <taxon>Desulfurobacteriales</taxon>
        <taxon>Desulfurobacteriaceae</taxon>
        <taxon>Desulfurobacterium</taxon>
    </lineage>
</organism>
<dbReference type="STRING" id="1914305.BLW93_07635"/>
<reference evidence="3 4" key="1">
    <citation type="submission" date="2016-10" db="EMBL/GenBank/DDBJ databases">
        <title>Genome sequence of a sulfur-reducing bacterium Desulfurobacterium indicum K6013.</title>
        <authorList>
            <person name="Cao J."/>
            <person name="Shao Z."/>
            <person name="Alain K."/>
            <person name="Jebbar M."/>
        </authorList>
    </citation>
    <scope>NUCLEOTIDE SEQUENCE [LARGE SCALE GENOMIC DNA]</scope>
    <source>
        <strain evidence="3 4">K6013</strain>
    </source>
</reference>
<dbReference type="RefSeq" id="WP_076713500.1">
    <property type="nucleotide sequence ID" value="NZ_MOEN01000035.1"/>
</dbReference>
<sequence>MRYLNYLKLPVASTSYVVVFLLLILFFALFLFTVAAVRKFMEKRRYKSSFFREALSKGLTEREAEILWEYSVKEGRDPFLTLEFKVAFEKVVDYYLRTATDADEEVVKSMREKLGFDAIPFFVPLVSTKDIELFQPARIELPDGYFAEVTLFDKDERYMYWAFTDPFPKNRIKEGDEVTIIFIRKADAIYKFTVPIKEVYEERDRIIIKVPHTFSLQRYQRRNFARVEVDILCKVGILTDKSWKWYEGRLKDISGGGARVCLPYGDEKPPISILTEIKLEFFLEGKHFSLNANVVNEDLREKVLCFGVQFVDIKETEQQAILRFVKKEQKKLAELFVRNR</sequence>
<feature type="domain" description="PilZ" evidence="2">
    <location>
        <begin position="220"/>
        <end position="326"/>
    </location>
</feature>
<dbReference type="InterPro" id="IPR009875">
    <property type="entry name" value="PilZ_domain"/>
</dbReference>